<dbReference type="InterPro" id="IPR021109">
    <property type="entry name" value="Peptidase_aspartic_dom_sf"/>
</dbReference>
<dbReference type="EMBL" id="JACGCI010000016">
    <property type="protein sequence ID" value="KAF6759316.1"/>
    <property type="molecule type" value="Genomic_DNA"/>
</dbReference>
<dbReference type="CDD" id="cd05471">
    <property type="entry name" value="pepsin_like"/>
    <property type="match status" value="1"/>
</dbReference>
<feature type="region of interest" description="Disordered" evidence="2">
    <location>
        <begin position="52"/>
        <end position="79"/>
    </location>
</feature>
<evidence type="ECO:0000256" key="2">
    <source>
        <dbReference type="SAM" id="MobiDB-lite"/>
    </source>
</evidence>
<sequence>MTMLGGGVYDANYVLPVTVGRNDKPQTFLLQVDTGSSDLWIASTDCTSSECSGITSSSSSTNSVASSSKAMYDPGSSGADSTGADFTISYLQGDVSGPVYWDKVQIGGYGIENQAVAAASSVASEPLSTAFHGILGLALPLNSVIAQSLPPVTSNDPDGAAWASNLFSITPVRNAPARRFVSMLLSRPESDRIPSLLGIGRHPEYITSLPDVGGKTSEARVEYDSLVAERSGTLFWKTGVRAVTVYVQNAGGETETREVKLPRAVGGGAFPSAVVDSGVPVILARSQIANAIWGALGIGPAEDGMYYIPCTTPLNLTITLDGRSPISLHPLDLTALPPLASPGQKGATCVGLIQSADAFLGRPNAIGDMILGVPFLRNVYSVMGYVPPKDGGVFENPFTAEELGVTDEMEAAAVAADGDPTDALPTPKNSSMRIQPRLGLLGLTDPMVALDEFHSVRVLNQPISSNNGNGASGKNPLTADGADGRKGLSVGIIVLISLISFFALCFALFGLRFWMMRRRYNKAQREPNSRSGASTPRPPFYVAGGGGGGGSSVGLSTEDLSEIGAGSAAKEQERKMRQAIMGIGGDSGYELARIGTRGKANGEEDAVRDDLDEEVYGSVKRSMDSIRGDDTVVLSPERASKVESTYSTASPPLPSTTTAVPPIGESQVPPSPPHIGGDPKYQSTSTFHSPGAYESALQAAGLGLGLELVSSPPSDFIEPIGVSSNQNSNNDDTLGPLPPNLSRHARNDSAVLPPGIVVPRSYSGSSSTHLRAALAEEDYRIDSYYEAATRPSFANTLPSSTILPSTPAQNLTSRSSPGLAPAPSSTVTPVSTWFDEGRTPTQAHYDRIQKGWDVGEVVRRGSSVDDSVYSVGSYDEERLFTRHSSVLKGGMAGVGAARGKGKRSVDVDVDVDGVSGVLNVQEIGVAR</sequence>
<dbReference type="SUPFAM" id="SSF50630">
    <property type="entry name" value="Acid proteases"/>
    <property type="match status" value="1"/>
</dbReference>
<organism evidence="5 6">
    <name type="scientific">Ephemerocybe angulata</name>
    <dbReference type="NCBI Taxonomy" id="980116"/>
    <lineage>
        <taxon>Eukaryota</taxon>
        <taxon>Fungi</taxon>
        <taxon>Dikarya</taxon>
        <taxon>Basidiomycota</taxon>
        <taxon>Agaricomycotina</taxon>
        <taxon>Agaricomycetes</taxon>
        <taxon>Agaricomycetidae</taxon>
        <taxon>Agaricales</taxon>
        <taxon>Agaricineae</taxon>
        <taxon>Psathyrellaceae</taxon>
        <taxon>Ephemerocybe</taxon>
    </lineage>
</organism>
<proteinExistence type="inferred from homology"/>
<dbReference type="Gene3D" id="2.40.70.10">
    <property type="entry name" value="Acid Proteases"/>
    <property type="match status" value="2"/>
</dbReference>
<dbReference type="Pfam" id="PF00026">
    <property type="entry name" value="Asp"/>
    <property type="match status" value="2"/>
</dbReference>
<feature type="transmembrane region" description="Helical" evidence="3">
    <location>
        <begin position="492"/>
        <end position="515"/>
    </location>
</feature>
<keyword evidence="6" id="KW-1185">Reference proteome</keyword>
<dbReference type="AlphaFoldDB" id="A0A8H6I8K9"/>
<dbReference type="OrthoDB" id="2747330at2759"/>
<dbReference type="PROSITE" id="PS51767">
    <property type="entry name" value="PEPTIDASE_A1"/>
    <property type="match status" value="1"/>
</dbReference>
<feature type="region of interest" description="Disordered" evidence="2">
    <location>
        <begin position="717"/>
        <end position="754"/>
    </location>
</feature>
<evidence type="ECO:0000313" key="5">
    <source>
        <dbReference type="EMBL" id="KAF6759316.1"/>
    </source>
</evidence>
<feature type="compositionally biased region" description="Polar residues" evidence="2">
    <location>
        <begin position="795"/>
        <end position="816"/>
    </location>
</feature>
<feature type="compositionally biased region" description="Low complexity" evidence="2">
    <location>
        <begin position="52"/>
        <end position="68"/>
    </location>
</feature>
<reference evidence="5 6" key="1">
    <citation type="submission" date="2020-07" db="EMBL/GenBank/DDBJ databases">
        <title>Comparative genomics of pyrophilous fungi reveals a link between fire events and developmental genes.</title>
        <authorList>
            <consortium name="DOE Joint Genome Institute"/>
            <person name="Steindorff A.S."/>
            <person name="Carver A."/>
            <person name="Calhoun S."/>
            <person name="Stillman K."/>
            <person name="Liu H."/>
            <person name="Lipzen A."/>
            <person name="Pangilinan J."/>
            <person name="Labutti K."/>
            <person name="Bruns T.D."/>
            <person name="Grigoriev I.V."/>
        </authorList>
    </citation>
    <scope>NUCLEOTIDE SEQUENCE [LARGE SCALE GENOMIC DNA]</scope>
    <source>
        <strain evidence="5 6">CBS 144469</strain>
    </source>
</reference>
<dbReference type="InterPro" id="IPR033121">
    <property type="entry name" value="PEPTIDASE_A1"/>
</dbReference>
<feature type="compositionally biased region" description="Polar residues" evidence="2">
    <location>
        <begin position="722"/>
        <end position="732"/>
    </location>
</feature>
<feature type="region of interest" description="Disordered" evidence="2">
    <location>
        <begin position="524"/>
        <end position="557"/>
    </location>
</feature>
<evidence type="ECO:0000256" key="1">
    <source>
        <dbReference type="ARBA" id="ARBA00007447"/>
    </source>
</evidence>
<dbReference type="GO" id="GO:0004190">
    <property type="term" value="F:aspartic-type endopeptidase activity"/>
    <property type="evidence" value="ECO:0007669"/>
    <property type="project" value="InterPro"/>
</dbReference>
<dbReference type="InterPro" id="IPR034164">
    <property type="entry name" value="Pepsin-like_dom"/>
</dbReference>
<dbReference type="PANTHER" id="PTHR47966:SF57">
    <property type="entry name" value="PEPTIDASE A1 DOMAIN-CONTAINING PROTEIN"/>
    <property type="match status" value="1"/>
</dbReference>
<protein>
    <submittedName>
        <fullName evidence="5">Aspartic peptidase domain-containing protein</fullName>
    </submittedName>
</protein>
<keyword evidence="3" id="KW-1133">Transmembrane helix</keyword>
<comment type="caution">
    <text evidence="5">The sequence shown here is derived from an EMBL/GenBank/DDBJ whole genome shotgun (WGS) entry which is preliminary data.</text>
</comment>
<keyword evidence="3" id="KW-0812">Transmembrane</keyword>
<feature type="compositionally biased region" description="Gly residues" evidence="2">
    <location>
        <begin position="543"/>
        <end position="552"/>
    </location>
</feature>
<dbReference type="Proteomes" id="UP000521943">
    <property type="component" value="Unassembled WGS sequence"/>
</dbReference>
<keyword evidence="3" id="KW-0472">Membrane</keyword>
<accession>A0A8H6I8K9</accession>
<dbReference type="InterPro" id="IPR001461">
    <property type="entry name" value="Aspartic_peptidase_A1"/>
</dbReference>
<evidence type="ECO:0000259" key="4">
    <source>
        <dbReference type="PROSITE" id="PS51767"/>
    </source>
</evidence>
<dbReference type="PANTHER" id="PTHR47966">
    <property type="entry name" value="BETA-SITE APP-CLEAVING ENZYME, ISOFORM A-RELATED"/>
    <property type="match status" value="1"/>
</dbReference>
<dbReference type="PRINTS" id="PR00792">
    <property type="entry name" value="PEPSIN"/>
</dbReference>
<feature type="region of interest" description="Disordered" evidence="2">
    <location>
        <begin position="795"/>
        <end position="830"/>
    </location>
</feature>
<feature type="compositionally biased region" description="Low complexity" evidence="2">
    <location>
        <begin position="644"/>
        <end position="662"/>
    </location>
</feature>
<feature type="region of interest" description="Disordered" evidence="2">
    <location>
        <begin position="638"/>
        <end position="689"/>
    </location>
</feature>
<evidence type="ECO:0000256" key="3">
    <source>
        <dbReference type="SAM" id="Phobius"/>
    </source>
</evidence>
<comment type="similarity">
    <text evidence="1">Belongs to the peptidase A1 family.</text>
</comment>
<name>A0A8H6I8K9_9AGAR</name>
<feature type="domain" description="Peptidase A1" evidence="4">
    <location>
        <begin position="13"/>
        <end position="394"/>
    </location>
</feature>
<evidence type="ECO:0000313" key="6">
    <source>
        <dbReference type="Proteomes" id="UP000521943"/>
    </source>
</evidence>
<dbReference type="GO" id="GO:0006508">
    <property type="term" value="P:proteolysis"/>
    <property type="evidence" value="ECO:0007669"/>
    <property type="project" value="InterPro"/>
</dbReference>
<gene>
    <name evidence="5" type="ORF">DFP72DRAFT_886282</name>
</gene>